<comment type="subcellular location">
    <subcellularLocation>
        <location evidence="1">Cell membrane</location>
        <topology evidence="1">Multi-pass membrane protein</topology>
    </subcellularLocation>
</comment>
<dbReference type="InterPro" id="IPR050297">
    <property type="entry name" value="LipidA_mod_glycosyltrf_83"/>
</dbReference>
<feature type="transmembrane region" description="Helical" evidence="8">
    <location>
        <begin position="6"/>
        <end position="25"/>
    </location>
</feature>
<feature type="domain" description="Glycosyltransferase RgtA/B/C/D-like" evidence="9">
    <location>
        <begin position="66"/>
        <end position="208"/>
    </location>
</feature>
<evidence type="ECO:0000256" key="6">
    <source>
        <dbReference type="ARBA" id="ARBA00022989"/>
    </source>
</evidence>
<keyword evidence="5 8" id="KW-0812">Transmembrane</keyword>
<dbReference type="InterPro" id="IPR038731">
    <property type="entry name" value="RgtA/B/C-like"/>
</dbReference>
<feature type="transmembrane region" description="Helical" evidence="8">
    <location>
        <begin position="294"/>
        <end position="311"/>
    </location>
</feature>
<evidence type="ECO:0000256" key="2">
    <source>
        <dbReference type="ARBA" id="ARBA00022475"/>
    </source>
</evidence>
<feature type="transmembrane region" description="Helical" evidence="8">
    <location>
        <begin position="266"/>
        <end position="282"/>
    </location>
</feature>
<evidence type="ECO:0000256" key="8">
    <source>
        <dbReference type="SAM" id="Phobius"/>
    </source>
</evidence>
<dbReference type="GO" id="GO:0016763">
    <property type="term" value="F:pentosyltransferase activity"/>
    <property type="evidence" value="ECO:0007669"/>
    <property type="project" value="TreeGrafter"/>
</dbReference>
<keyword evidence="6 8" id="KW-1133">Transmembrane helix</keyword>
<evidence type="ECO:0000256" key="3">
    <source>
        <dbReference type="ARBA" id="ARBA00022676"/>
    </source>
</evidence>
<keyword evidence="2" id="KW-1003">Cell membrane</keyword>
<feature type="transmembrane region" description="Helical" evidence="8">
    <location>
        <begin position="342"/>
        <end position="362"/>
    </location>
</feature>
<proteinExistence type="predicted"/>
<accession>A0A1F7JHT7</accession>
<comment type="caution">
    <text evidence="10">The sequence shown here is derived from an EMBL/GenBank/DDBJ whole genome shotgun (WGS) entry which is preliminary data.</text>
</comment>
<organism evidence="10 11">
    <name type="scientific">Candidatus Roizmanbacteria bacterium RIFCSPLOWO2_01_FULL_45_11</name>
    <dbReference type="NCBI Taxonomy" id="1802070"/>
    <lineage>
        <taxon>Bacteria</taxon>
        <taxon>Candidatus Roizmaniibacteriota</taxon>
    </lineage>
</organism>
<gene>
    <name evidence="10" type="ORF">A3B56_02745</name>
</gene>
<dbReference type="GO" id="GO:0009103">
    <property type="term" value="P:lipopolysaccharide biosynthetic process"/>
    <property type="evidence" value="ECO:0007669"/>
    <property type="project" value="UniProtKB-ARBA"/>
</dbReference>
<feature type="transmembrane region" description="Helical" evidence="8">
    <location>
        <begin position="206"/>
        <end position="227"/>
    </location>
</feature>
<dbReference type="PANTHER" id="PTHR33908:SF3">
    <property type="entry name" value="UNDECAPRENYL PHOSPHATE-ALPHA-4-AMINO-4-DEOXY-L-ARABINOSE ARABINOSYL TRANSFERASE"/>
    <property type="match status" value="1"/>
</dbReference>
<dbReference type="GO" id="GO:0005886">
    <property type="term" value="C:plasma membrane"/>
    <property type="evidence" value="ECO:0007669"/>
    <property type="project" value="UniProtKB-SubCell"/>
</dbReference>
<name>A0A1F7JHT7_9BACT</name>
<evidence type="ECO:0000313" key="10">
    <source>
        <dbReference type="EMBL" id="OGK55164.1"/>
    </source>
</evidence>
<evidence type="ECO:0000256" key="1">
    <source>
        <dbReference type="ARBA" id="ARBA00004651"/>
    </source>
</evidence>
<evidence type="ECO:0000256" key="4">
    <source>
        <dbReference type="ARBA" id="ARBA00022679"/>
    </source>
</evidence>
<dbReference type="GO" id="GO:0010041">
    <property type="term" value="P:response to iron(III) ion"/>
    <property type="evidence" value="ECO:0007669"/>
    <property type="project" value="TreeGrafter"/>
</dbReference>
<feature type="transmembrane region" description="Helical" evidence="8">
    <location>
        <begin position="113"/>
        <end position="131"/>
    </location>
</feature>
<keyword evidence="4" id="KW-0808">Transferase</keyword>
<protein>
    <recommendedName>
        <fullName evidence="9">Glycosyltransferase RgtA/B/C/D-like domain-containing protein</fullName>
    </recommendedName>
</protein>
<evidence type="ECO:0000259" key="9">
    <source>
        <dbReference type="Pfam" id="PF13231"/>
    </source>
</evidence>
<feature type="transmembrane region" description="Helical" evidence="8">
    <location>
        <begin position="86"/>
        <end position="107"/>
    </location>
</feature>
<keyword evidence="3" id="KW-0328">Glycosyltransferase</keyword>
<feature type="transmembrane region" description="Helical" evidence="8">
    <location>
        <begin position="167"/>
        <end position="194"/>
    </location>
</feature>
<feature type="transmembrane region" description="Helical" evidence="8">
    <location>
        <begin position="317"/>
        <end position="335"/>
    </location>
</feature>
<reference evidence="10 11" key="1">
    <citation type="journal article" date="2016" name="Nat. Commun.">
        <title>Thousands of microbial genomes shed light on interconnected biogeochemical processes in an aquifer system.</title>
        <authorList>
            <person name="Anantharaman K."/>
            <person name="Brown C.T."/>
            <person name="Hug L.A."/>
            <person name="Sharon I."/>
            <person name="Castelle C.J."/>
            <person name="Probst A.J."/>
            <person name="Thomas B.C."/>
            <person name="Singh A."/>
            <person name="Wilkins M.J."/>
            <person name="Karaoz U."/>
            <person name="Brodie E.L."/>
            <person name="Williams K.H."/>
            <person name="Hubbard S.S."/>
            <person name="Banfield J.F."/>
        </authorList>
    </citation>
    <scope>NUCLEOTIDE SEQUENCE [LARGE SCALE GENOMIC DNA]</scope>
</reference>
<evidence type="ECO:0000256" key="5">
    <source>
        <dbReference type="ARBA" id="ARBA00022692"/>
    </source>
</evidence>
<evidence type="ECO:0000256" key="7">
    <source>
        <dbReference type="ARBA" id="ARBA00023136"/>
    </source>
</evidence>
<dbReference type="AlphaFoldDB" id="A0A1F7JHT7"/>
<dbReference type="EMBL" id="MGAU01000021">
    <property type="protein sequence ID" value="OGK55164.1"/>
    <property type="molecule type" value="Genomic_DNA"/>
</dbReference>
<evidence type="ECO:0000313" key="11">
    <source>
        <dbReference type="Proteomes" id="UP000178486"/>
    </source>
</evidence>
<keyword evidence="7 8" id="KW-0472">Membrane</keyword>
<dbReference type="PANTHER" id="PTHR33908">
    <property type="entry name" value="MANNOSYLTRANSFERASE YKCB-RELATED"/>
    <property type="match status" value="1"/>
</dbReference>
<dbReference type="Proteomes" id="UP000178486">
    <property type="component" value="Unassembled WGS sequence"/>
</dbReference>
<sequence length="479" mass="53880">MEQKTFYQVLILCLVFCASLIVLFARLGDPHLSDWDEAWHGAISRTMSRDGEVFTPKWNGRPYLEKPPLYYWLSSTVYRIIGDTSLSARVVSAAAGVATVVVVSVIASRMRGTLTGVIASSILLSTIGFVSRARTGNLDSLFALCFISSIASYDLMRRSRSHAWTWVLGLCLLSGFLTKGFGIFLVPAICIAYHLAKKDVPTVRKLAWSIFIAVAGITTWFGLSYIVNGQAFINEFLFHQSDKLVGKTSVFEHVSLTYFTHLKSGLKLWLFAAIPAIGYGLYRLSGQKHERSTIHILALFIIVFLALLSFVESKNNWFLMPLYPYSAVLTAVFIYDNAKRVGYIRTVVFLCLMVGIVQTYYYRDSIFVPDVVEDRSEMATLAKSLTSPDEPLYITNSYYPAAVYYSERTVYAVYSEHAANESWWILPVASWPDIISPHPVYIMTNTNELDVLKKSVPDVVFKQEGRSGDIILMKTYETP</sequence>
<dbReference type="Pfam" id="PF13231">
    <property type="entry name" value="PMT_2"/>
    <property type="match status" value="1"/>
</dbReference>